<name>A0A8H7MZ70_BIOOC</name>
<dbReference type="EMBL" id="JADCTT010000011">
    <property type="protein sequence ID" value="KAF9746842.1"/>
    <property type="molecule type" value="Genomic_DNA"/>
</dbReference>
<dbReference type="AlphaFoldDB" id="A0A8H7MZ70"/>
<evidence type="ECO:0000313" key="2">
    <source>
        <dbReference type="EMBL" id="KAF9746842.1"/>
    </source>
</evidence>
<reference evidence="2" key="1">
    <citation type="submission" date="2020-10" db="EMBL/GenBank/DDBJ databases">
        <title>High-Quality Genome Resource of Clonostachys rosea strain S41 by Oxford Nanopore Long-Read Sequencing.</title>
        <authorList>
            <person name="Wang H."/>
        </authorList>
    </citation>
    <scope>NUCLEOTIDE SEQUENCE</scope>
    <source>
        <strain evidence="2">S41</strain>
    </source>
</reference>
<sequence>MVESRGRTSVISSRSPSPFSPPPDPLPFARCSSKEFEESVAIAGAKEPTLLARAHSARSCFGLIEVASPIEYYPVELASKPVPLSNTPSPAAAYAPGSKPMIADASICDSPVNSSPSNELPIEDSPTQEVASDVLPGDDSSVDESVAESLSEIDPQLMTVLGEVASILASLNDEGKTDVQDLKDYHGRLTILFPDLKDMSRDRLIVDDIRGVLFTLRKRIKNWHKKVEDDSGYESSSPRTETAAAISEDATEEAADPQAVQQVPSEPVATEPKQGIDEIEPPVEAEQCPSPSPEPVPAKPESMNMKVPTIVTTEVITTEDGSLVVEVAPMKVEAESRPVSLYSAQSTMTKQDAVITAAPVLMRPGSVIKPNHVMVTASPIPKDDKLQQRIMNLVSTLIDEASPAISVEAKKSTPSVAQQDEGPKQAANSTDASDASNGKAFLLDLWNSLIEEGGESDLRISIDPPKRARTESDAESTTGGVKLAADPDTQAWEANEYVFDESRSSNWDWDEWRSIGSNMGRPLQSLQPSDLYGA</sequence>
<comment type="caution">
    <text evidence="2">The sequence shown here is derived from an EMBL/GenBank/DDBJ whole genome shotgun (WGS) entry which is preliminary data.</text>
</comment>
<evidence type="ECO:0000313" key="3">
    <source>
        <dbReference type="Proteomes" id="UP000616885"/>
    </source>
</evidence>
<dbReference type="Proteomes" id="UP000616885">
    <property type="component" value="Unassembled WGS sequence"/>
</dbReference>
<feature type="region of interest" description="Disordered" evidence="1">
    <location>
        <begin position="409"/>
        <end position="434"/>
    </location>
</feature>
<feature type="region of interest" description="Disordered" evidence="1">
    <location>
        <begin position="105"/>
        <end position="142"/>
    </location>
</feature>
<organism evidence="2 3">
    <name type="scientific">Bionectria ochroleuca</name>
    <name type="common">Gliocladium roseum</name>
    <dbReference type="NCBI Taxonomy" id="29856"/>
    <lineage>
        <taxon>Eukaryota</taxon>
        <taxon>Fungi</taxon>
        <taxon>Dikarya</taxon>
        <taxon>Ascomycota</taxon>
        <taxon>Pezizomycotina</taxon>
        <taxon>Sordariomycetes</taxon>
        <taxon>Hypocreomycetidae</taxon>
        <taxon>Hypocreales</taxon>
        <taxon>Bionectriaceae</taxon>
        <taxon>Clonostachys</taxon>
    </lineage>
</organism>
<feature type="region of interest" description="Disordered" evidence="1">
    <location>
        <begin position="1"/>
        <end position="28"/>
    </location>
</feature>
<proteinExistence type="predicted"/>
<gene>
    <name evidence="2" type="ORF">IM811_003747</name>
</gene>
<protein>
    <submittedName>
        <fullName evidence="2">Uncharacterized protein</fullName>
    </submittedName>
</protein>
<feature type="region of interest" description="Disordered" evidence="1">
    <location>
        <begin position="225"/>
        <end position="302"/>
    </location>
</feature>
<evidence type="ECO:0000256" key="1">
    <source>
        <dbReference type="SAM" id="MobiDB-lite"/>
    </source>
</evidence>
<accession>A0A8H7MZ70</accession>
<feature type="region of interest" description="Disordered" evidence="1">
    <location>
        <begin position="457"/>
        <end position="487"/>
    </location>
</feature>
<feature type="compositionally biased region" description="Basic and acidic residues" evidence="1">
    <location>
        <begin position="457"/>
        <end position="472"/>
    </location>
</feature>